<dbReference type="PROSITE" id="PS51186">
    <property type="entry name" value="GNAT"/>
    <property type="match status" value="1"/>
</dbReference>
<keyword evidence="2" id="KW-0808">Transferase</keyword>
<accession>A0A8J6P702</accession>
<name>A0A8J6P702_9FLAO</name>
<sequence length="162" mass="18673">MKNGNIRPATKADAQVIVELIRQLADYEKLSHEAVMTPELIEKNVFENGYAHVLLVEENEAIIGFALYFFNFSTFLGKPGLYLEDLFIEPQHRGKGYGKQLLIELARIAVEKECGRMEWIVLDWNTPSIEFYKSLGAFPLDEWAVYRLTEDKMRILASADRK</sequence>
<dbReference type="InterPro" id="IPR000182">
    <property type="entry name" value="GNAT_dom"/>
</dbReference>
<reference evidence="5" key="1">
    <citation type="submission" date="2020-09" db="EMBL/GenBank/DDBJ databases">
        <title>Taishania pollutisoli gen. nov., sp. nov., Isolated from Tetrabromobisphenol A-Contaminated Soil.</title>
        <authorList>
            <person name="Chen Q."/>
        </authorList>
    </citation>
    <scope>NUCLEOTIDE SEQUENCE</scope>
    <source>
        <strain evidence="5">CZZ-1</strain>
    </source>
</reference>
<dbReference type="Pfam" id="PF00583">
    <property type="entry name" value="Acetyltransf_1"/>
    <property type="match status" value="1"/>
</dbReference>
<evidence type="ECO:0000313" key="6">
    <source>
        <dbReference type="Proteomes" id="UP000652681"/>
    </source>
</evidence>
<dbReference type="AlphaFoldDB" id="A0A8J6P702"/>
<dbReference type="EMBL" id="JACVEL010000008">
    <property type="protein sequence ID" value="MBC9813159.1"/>
    <property type="molecule type" value="Genomic_DNA"/>
</dbReference>
<comment type="caution">
    <text evidence="5">The sequence shown here is derived from an EMBL/GenBank/DDBJ whole genome shotgun (WGS) entry which is preliminary data.</text>
</comment>
<dbReference type="InterPro" id="IPR051016">
    <property type="entry name" value="Diverse_Substrate_AcTransf"/>
</dbReference>
<dbReference type="FunFam" id="3.40.630.30:FF:000064">
    <property type="entry name" value="GNAT family acetyltransferase"/>
    <property type="match status" value="1"/>
</dbReference>
<proteinExistence type="inferred from homology"/>
<keyword evidence="3" id="KW-0012">Acyltransferase</keyword>
<gene>
    <name evidence="5" type="ORF">H9Y05_11845</name>
</gene>
<dbReference type="SUPFAM" id="SSF55729">
    <property type="entry name" value="Acyl-CoA N-acyltransferases (Nat)"/>
    <property type="match status" value="1"/>
</dbReference>
<evidence type="ECO:0000256" key="2">
    <source>
        <dbReference type="ARBA" id="ARBA00022679"/>
    </source>
</evidence>
<dbReference type="RefSeq" id="WP_163491954.1">
    <property type="nucleotide sequence ID" value="NZ_JACVEL010000008.1"/>
</dbReference>
<dbReference type="Gene3D" id="3.40.630.30">
    <property type="match status" value="1"/>
</dbReference>
<dbReference type="Proteomes" id="UP000652681">
    <property type="component" value="Unassembled WGS sequence"/>
</dbReference>
<evidence type="ECO:0000313" key="5">
    <source>
        <dbReference type="EMBL" id="MBC9813159.1"/>
    </source>
</evidence>
<dbReference type="PANTHER" id="PTHR10545">
    <property type="entry name" value="DIAMINE N-ACETYLTRANSFERASE"/>
    <property type="match status" value="1"/>
</dbReference>
<protein>
    <submittedName>
        <fullName evidence="5">GNAT family N-acetyltransferase</fullName>
    </submittedName>
</protein>
<dbReference type="CDD" id="cd04301">
    <property type="entry name" value="NAT_SF"/>
    <property type="match status" value="1"/>
</dbReference>
<organism evidence="5 6">
    <name type="scientific">Taishania pollutisoli</name>
    <dbReference type="NCBI Taxonomy" id="2766479"/>
    <lineage>
        <taxon>Bacteria</taxon>
        <taxon>Pseudomonadati</taxon>
        <taxon>Bacteroidota</taxon>
        <taxon>Flavobacteriia</taxon>
        <taxon>Flavobacteriales</taxon>
        <taxon>Crocinitomicaceae</taxon>
        <taxon>Taishania</taxon>
    </lineage>
</organism>
<keyword evidence="6" id="KW-1185">Reference proteome</keyword>
<dbReference type="InterPro" id="IPR016181">
    <property type="entry name" value="Acyl_CoA_acyltransferase"/>
</dbReference>
<evidence type="ECO:0000259" key="4">
    <source>
        <dbReference type="PROSITE" id="PS51186"/>
    </source>
</evidence>
<dbReference type="GO" id="GO:0008080">
    <property type="term" value="F:N-acetyltransferase activity"/>
    <property type="evidence" value="ECO:0007669"/>
    <property type="project" value="TreeGrafter"/>
</dbReference>
<dbReference type="PANTHER" id="PTHR10545:SF29">
    <property type="entry name" value="GH14572P-RELATED"/>
    <property type="match status" value="1"/>
</dbReference>
<evidence type="ECO:0000256" key="1">
    <source>
        <dbReference type="ARBA" id="ARBA00008694"/>
    </source>
</evidence>
<evidence type="ECO:0000256" key="3">
    <source>
        <dbReference type="ARBA" id="ARBA00023315"/>
    </source>
</evidence>
<feature type="domain" description="N-acetyltransferase" evidence="4">
    <location>
        <begin position="4"/>
        <end position="158"/>
    </location>
</feature>
<comment type="similarity">
    <text evidence="1">Belongs to the acetyltransferase family.</text>
</comment>